<dbReference type="Gene3D" id="1.10.20.10">
    <property type="entry name" value="Histone, subunit A"/>
    <property type="match status" value="1"/>
</dbReference>
<dbReference type="eggNOG" id="KOG3467">
    <property type="taxonomic scope" value="Eukaryota"/>
</dbReference>
<dbReference type="GO" id="GO:0046982">
    <property type="term" value="F:protein heterodimerization activity"/>
    <property type="evidence" value="ECO:0007669"/>
    <property type="project" value="InterPro"/>
</dbReference>
<keyword evidence="6 10" id="KW-0158">Chromosome</keyword>
<feature type="domain" description="CENP-T/Histone H4 histone fold" evidence="11">
    <location>
        <begin position="31"/>
        <end position="95"/>
    </location>
</feature>
<comment type="similarity">
    <text evidence="4 10">Belongs to the histone H4 family.</text>
</comment>
<organism evidence="12 13">
    <name type="scientific">Phytophthora nicotianae P1569</name>
    <dbReference type="NCBI Taxonomy" id="1317065"/>
    <lineage>
        <taxon>Eukaryota</taxon>
        <taxon>Sar</taxon>
        <taxon>Stramenopiles</taxon>
        <taxon>Oomycota</taxon>
        <taxon>Peronosporomycetes</taxon>
        <taxon>Peronosporales</taxon>
        <taxon>Peronosporaceae</taxon>
        <taxon>Phytophthora</taxon>
    </lineage>
</organism>
<evidence type="ECO:0000256" key="8">
    <source>
        <dbReference type="ARBA" id="ARBA00023242"/>
    </source>
</evidence>
<keyword evidence="13" id="KW-1185">Reference proteome</keyword>
<evidence type="ECO:0000313" key="12">
    <source>
        <dbReference type="EMBL" id="ETI44811.1"/>
    </source>
</evidence>
<dbReference type="SUPFAM" id="SSF47113">
    <property type="entry name" value="Histone-fold"/>
    <property type="match status" value="1"/>
</dbReference>
<dbReference type="InterPro" id="IPR009072">
    <property type="entry name" value="Histone-fold"/>
</dbReference>
<comment type="subunit">
    <text evidence="5 10">The nucleosome is a histone octamer containing two molecules each of H2A, H2B, H3 and H4 assembled in one H3-H4 heterotetramer and two H2A-H2B heterodimers. The octamer wraps approximately 147 bp of DNA.</text>
</comment>
<reference evidence="12 13" key="1">
    <citation type="submission" date="2013-11" db="EMBL/GenBank/DDBJ databases">
        <title>The Genome Sequence of Phytophthora parasitica P1569.</title>
        <authorList>
            <consortium name="The Broad Institute Genomics Platform"/>
            <person name="Russ C."/>
            <person name="Tyler B."/>
            <person name="Panabieres F."/>
            <person name="Shan W."/>
            <person name="Tripathy S."/>
            <person name="Grunwald N."/>
            <person name="Machado M."/>
            <person name="Johnson C.S."/>
            <person name="Arredondo F."/>
            <person name="Hong C."/>
            <person name="Coffey M."/>
            <person name="Young S.K."/>
            <person name="Zeng Q."/>
            <person name="Gargeya S."/>
            <person name="Fitzgerald M."/>
            <person name="Abouelleil A."/>
            <person name="Alvarado L."/>
            <person name="Chapman S.B."/>
            <person name="Gainer-Dewar J."/>
            <person name="Goldberg J."/>
            <person name="Griggs A."/>
            <person name="Gujja S."/>
            <person name="Hansen M."/>
            <person name="Howarth C."/>
            <person name="Imamovic A."/>
            <person name="Ireland A."/>
            <person name="Larimer J."/>
            <person name="McCowan C."/>
            <person name="Murphy C."/>
            <person name="Pearson M."/>
            <person name="Poon T.W."/>
            <person name="Priest M."/>
            <person name="Roberts A."/>
            <person name="Saif S."/>
            <person name="Shea T."/>
            <person name="Sykes S."/>
            <person name="Wortman J."/>
            <person name="Nusbaum C."/>
            <person name="Birren B."/>
        </authorList>
    </citation>
    <scope>NUCLEOTIDE SEQUENCE [LARGE SCALE GENOMIC DNA]</scope>
    <source>
        <strain evidence="12 13">P1569</strain>
    </source>
</reference>
<evidence type="ECO:0000256" key="1">
    <source>
        <dbReference type="ARBA" id="ARBA00002001"/>
    </source>
</evidence>
<evidence type="ECO:0000313" key="13">
    <source>
        <dbReference type="Proteomes" id="UP000018721"/>
    </source>
</evidence>
<dbReference type="FunFam" id="1.10.20.10:FF:000012">
    <property type="entry name" value="Histone H4"/>
    <property type="match status" value="1"/>
</dbReference>
<keyword evidence="7 10" id="KW-0238">DNA-binding</keyword>
<comment type="caution">
    <text evidence="12">The sequence shown here is derived from an EMBL/GenBank/DDBJ whole genome shotgun (WGS) entry which is preliminary data.</text>
</comment>
<dbReference type="AlphaFoldDB" id="V9F157"/>
<dbReference type="EMBL" id="ANIZ01001777">
    <property type="protein sequence ID" value="ETI44811.1"/>
    <property type="molecule type" value="Genomic_DNA"/>
</dbReference>
<comment type="subcellular location">
    <subcellularLocation>
        <location evidence="3">Chromosome</location>
    </subcellularLocation>
    <subcellularLocation>
        <location evidence="2">Nucleus</location>
    </subcellularLocation>
</comment>
<evidence type="ECO:0000256" key="3">
    <source>
        <dbReference type="ARBA" id="ARBA00004286"/>
    </source>
</evidence>
<dbReference type="CDD" id="cd22912">
    <property type="entry name" value="HFD_H4"/>
    <property type="match status" value="1"/>
</dbReference>
<dbReference type="SMART" id="SM00417">
    <property type="entry name" value="H4"/>
    <property type="match status" value="1"/>
</dbReference>
<dbReference type="PRINTS" id="PR00623">
    <property type="entry name" value="HISTONEH4"/>
</dbReference>
<sequence>MSGGGQGANGAGGSKRHRHVLRDSIHGISNKSIRRLARRAGVIRMSALVHEHMRAVLKINLKCLINDAIVYTQHANRKTIKTMDVVYALKRQGQMLYGFDSGSSKLTRSRK</sequence>
<dbReference type="InterPro" id="IPR001951">
    <property type="entry name" value="Histone_H4"/>
</dbReference>
<evidence type="ECO:0000256" key="7">
    <source>
        <dbReference type="ARBA" id="ARBA00023125"/>
    </source>
</evidence>
<dbReference type="GO" id="GO:0005634">
    <property type="term" value="C:nucleus"/>
    <property type="evidence" value="ECO:0007669"/>
    <property type="project" value="UniProtKB-SubCell"/>
</dbReference>
<proteinExistence type="inferred from homology"/>
<evidence type="ECO:0000256" key="4">
    <source>
        <dbReference type="ARBA" id="ARBA00006564"/>
    </source>
</evidence>
<dbReference type="Proteomes" id="UP000018721">
    <property type="component" value="Unassembled WGS sequence"/>
</dbReference>
<dbReference type="GO" id="GO:0000786">
    <property type="term" value="C:nucleosome"/>
    <property type="evidence" value="ECO:0007669"/>
    <property type="project" value="UniProtKB-KW"/>
</dbReference>
<dbReference type="HOGENOM" id="CLU_109117_2_3_1"/>
<dbReference type="InterPro" id="IPR035425">
    <property type="entry name" value="CENP-T/H4_C"/>
</dbReference>
<dbReference type="GO" id="GO:0030527">
    <property type="term" value="F:structural constituent of chromatin"/>
    <property type="evidence" value="ECO:0007669"/>
    <property type="project" value="InterPro"/>
</dbReference>
<keyword evidence="8 10" id="KW-0539">Nucleus</keyword>
<dbReference type="PANTHER" id="PTHR10484">
    <property type="entry name" value="HISTONE H4"/>
    <property type="match status" value="1"/>
</dbReference>
<evidence type="ECO:0000259" key="11">
    <source>
        <dbReference type="Pfam" id="PF15511"/>
    </source>
</evidence>
<protein>
    <recommendedName>
        <fullName evidence="10">Histone H4</fullName>
    </recommendedName>
</protein>
<comment type="function">
    <text evidence="1 10">Core component of nucleosome. Nucleosomes wrap and compact DNA into chromatin, limiting DNA accessibility to the cellular machineries which require DNA as a template. Histones thereby play a central role in transcription regulation, DNA repair, DNA replication and chromosomal stability. DNA accessibility is regulated via a complex set of post-translational modifications of histones, also called histone code, and nucleosome remodeling.</text>
</comment>
<evidence type="ECO:0000256" key="6">
    <source>
        <dbReference type="ARBA" id="ARBA00022454"/>
    </source>
</evidence>
<evidence type="ECO:0000256" key="10">
    <source>
        <dbReference type="RuleBase" id="RU000528"/>
    </source>
</evidence>
<evidence type="ECO:0000256" key="5">
    <source>
        <dbReference type="ARBA" id="ARBA00011538"/>
    </source>
</evidence>
<dbReference type="GO" id="GO:0003677">
    <property type="term" value="F:DNA binding"/>
    <property type="evidence" value="ECO:0007669"/>
    <property type="project" value="UniProtKB-KW"/>
</dbReference>
<gene>
    <name evidence="12" type="ORF">F443_10565</name>
</gene>
<evidence type="ECO:0000256" key="9">
    <source>
        <dbReference type="ARBA" id="ARBA00023269"/>
    </source>
</evidence>
<evidence type="ECO:0000256" key="2">
    <source>
        <dbReference type="ARBA" id="ARBA00004123"/>
    </source>
</evidence>
<keyword evidence="9 10" id="KW-0544">Nucleosome core</keyword>
<dbReference type="Pfam" id="PF15511">
    <property type="entry name" value="CENP-T_C"/>
    <property type="match status" value="1"/>
</dbReference>
<accession>V9F157</accession>
<name>V9F157_PHYNI</name>